<dbReference type="PROSITE" id="PS50054">
    <property type="entry name" value="TYR_PHOSPHATASE_DUAL"/>
    <property type="match status" value="1"/>
</dbReference>
<dbReference type="InterPro" id="IPR000340">
    <property type="entry name" value="Dual-sp_phosphatase_cat-dom"/>
</dbReference>
<dbReference type="EMBL" id="JAFDVH010000005">
    <property type="protein sequence ID" value="KAG7478085.1"/>
    <property type="molecule type" value="Genomic_DNA"/>
</dbReference>
<keyword evidence="2" id="KW-0378">Hydrolase</keyword>
<feature type="compositionally biased region" description="Basic and acidic residues" evidence="7">
    <location>
        <begin position="576"/>
        <end position="588"/>
    </location>
</feature>
<proteinExistence type="inferred from homology"/>
<evidence type="ECO:0000256" key="7">
    <source>
        <dbReference type="SAM" id="MobiDB-lite"/>
    </source>
</evidence>
<evidence type="ECO:0000256" key="2">
    <source>
        <dbReference type="ARBA" id="ARBA00022801"/>
    </source>
</evidence>
<comment type="function">
    <text evidence="4">May play roles in cilia formation and/or maintenance.</text>
</comment>
<dbReference type="GO" id="GO:0060271">
    <property type="term" value="P:cilium assembly"/>
    <property type="evidence" value="ECO:0007669"/>
    <property type="project" value="InterPro"/>
</dbReference>
<dbReference type="InterPro" id="IPR003595">
    <property type="entry name" value="Tyr_Pase_cat"/>
</dbReference>
<feature type="region of interest" description="Disordered" evidence="7">
    <location>
        <begin position="559"/>
        <end position="588"/>
    </location>
</feature>
<evidence type="ECO:0000256" key="6">
    <source>
        <dbReference type="ARBA" id="ARBA00072096"/>
    </source>
</evidence>
<dbReference type="InterPro" id="IPR049573">
    <property type="entry name" value="PTPDC1_PTP"/>
</dbReference>
<evidence type="ECO:0000256" key="5">
    <source>
        <dbReference type="ARBA" id="ARBA00060867"/>
    </source>
</evidence>
<dbReference type="GO" id="GO:0004725">
    <property type="term" value="F:protein tyrosine phosphatase activity"/>
    <property type="evidence" value="ECO:0007669"/>
    <property type="project" value="InterPro"/>
</dbReference>
<dbReference type="PROSITE" id="PS00383">
    <property type="entry name" value="TYR_PHOSPHATASE_1"/>
    <property type="match status" value="1"/>
</dbReference>
<dbReference type="Pfam" id="PF00782">
    <property type="entry name" value="DSPc"/>
    <property type="match status" value="1"/>
</dbReference>
<comment type="caution">
    <text evidence="10">The sequence shown here is derived from an EMBL/GenBank/DDBJ whole genome shotgun (WGS) entry which is preliminary data.</text>
</comment>
<dbReference type="InterPro" id="IPR016130">
    <property type="entry name" value="Tyr_Pase_AS"/>
</dbReference>
<evidence type="ECO:0000313" key="11">
    <source>
        <dbReference type="Proteomes" id="UP001046870"/>
    </source>
</evidence>
<feature type="domain" description="Tyrosine-protein phosphatase" evidence="8">
    <location>
        <begin position="123"/>
        <end position="294"/>
    </location>
</feature>
<evidence type="ECO:0000256" key="3">
    <source>
        <dbReference type="ARBA" id="ARBA00022912"/>
    </source>
</evidence>
<feature type="domain" description="Tyrosine specific protein phosphatases" evidence="9">
    <location>
        <begin position="209"/>
        <end position="276"/>
    </location>
</feature>
<dbReference type="InterPro" id="IPR020422">
    <property type="entry name" value="TYR_PHOSPHATASE_DUAL_dom"/>
</dbReference>
<gene>
    <name evidence="10" type="ORF">MATL_G00076720</name>
</gene>
<name>A0A9D3TGN4_MEGAT</name>
<sequence>MQRHGRRSLAGEILSGFRKSRRHSASDVLLKVLQRRRSSAVEILSSSTQRVMVALSMAEAHADPRGRKLSTRVPTAKYTKVGETLRHVIPGHMQCSMACGGRACKYENPSRWSDEEQAIKGLYSSWITDNLLAMARPSTEIIEKYNIIDQFQRCGLKTVINLQRPGEHASCGYPLEQESGFTYRPETFMEAGIYFYNFGWKDYGVASLTTILDMVKVMSFAIQEGKMAVHCHAGLGRTGVLLACYLVFTTRMSADQAILFVRAKRPNSIQTRGQLLCVREFAQFLVPLRNVFSCAEPKANPVSLSQYLTRQRHLLHGYEARQLKNTPKIVHVVCKLLLDIAENRQVIQEEVLEIPDLTAEVEKTVSQQAIQQLGKEMIGKGISVPSPRPPSLPKLPSVPANDAVLPSDHDLDPLWNRQNGGRIKSGPCLRKSYSESDVHRVGVTWNLVGSPLAVQEAKPFTNTSSKQCLSQNNLAKDHEPREAILSPVPLSHKQGLLCSSTSSIWEQPKAVHEKSESPLFHRRKPLKGGHRSLSLGCPERCEKVNSRAVVSAWQAERKAAAHQNQSTGRTSPVEAPEFHTGDGDGEIDRSPDIPTFTLQAELSPDARRLLVAQALAVEQDKDWEEHKQKVSSWQMELNSREGAWERMCTERDPVVLAGIMWSWLEQLKEPIITKEDVQALDRNHHDLQLALSSMDKGPKQTLVCILHCVAHLQTIPEEAEAAVLDRTIKAFTKMGSDSEEEIIVHRTLKAILKPVLHDMRKKAMEEPETPCYCISVP</sequence>
<dbReference type="Proteomes" id="UP001046870">
    <property type="component" value="Chromosome 5"/>
</dbReference>
<organism evidence="10 11">
    <name type="scientific">Megalops atlanticus</name>
    <name type="common">Tarpon</name>
    <name type="synonym">Clupea gigantea</name>
    <dbReference type="NCBI Taxonomy" id="7932"/>
    <lineage>
        <taxon>Eukaryota</taxon>
        <taxon>Metazoa</taxon>
        <taxon>Chordata</taxon>
        <taxon>Craniata</taxon>
        <taxon>Vertebrata</taxon>
        <taxon>Euteleostomi</taxon>
        <taxon>Actinopterygii</taxon>
        <taxon>Neopterygii</taxon>
        <taxon>Teleostei</taxon>
        <taxon>Elopiformes</taxon>
        <taxon>Megalopidae</taxon>
        <taxon>Megalops</taxon>
    </lineage>
</organism>
<dbReference type="InterPro" id="IPR029021">
    <property type="entry name" value="Prot-tyrosine_phosphatase-like"/>
</dbReference>
<dbReference type="OrthoDB" id="542013at2759"/>
<dbReference type="PROSITE" id="PS50056">
    <property type="entry name" value="TYR_PHOSPHATASE_2"/>
    <property type="match status" value="1"/>
</dbReference>
<dbReference type="SUPFAM" id="SSF52799">
    <property type="entry name" value="(Phosphotyrosine protein) phosphatases II"/>
    <property type="match status" value="1"/>
</dbReference>
<keyword evidence="3" id="KW-0904">Protein phosphatase</keyword>
<dbReference type="CDD" id="cd14506">
    <property type="entry name" value="PTP_PTPDC1"/>
    <property type="match status" value="1"/>
</dbReference>
<accession>A0A9D3TGN4</accession>
<comment type="similarity">
    <text evidence="5">Belongs to the protein-tyrosine phosphatase family. Non-receptor class PTPDC1 subfamily.</text>
</comment>
<dbReference type="Gene3D" id="3.90.190.10">
    <property type="entry name" value="Protein tyrosine phosphatase superfamily"/>
    <property type="match status" value="1"/>
</dbReference>
<evidence type="ECO:0000259" key="9">
    <source>
        <dbReference type="PROSITE" id="PS50056"/>
    </source>
</evidence>
<evidence type="ECO:0000259" key="8">
    <source>
        <dbReference type="PROSITE" id="PS50054"/>
    </source>
</evidence>
<keyword evidence="1" id="KW-0970">Cilium biogenesis/degradation</keyword>
<evidence type="ECO:0000256" key="1">
    <source>
        <dbReference type="ARBA" id="ARBA00022794"/>
    </source>
</evidence>
<dbReference type="InterPro" id="IPR050561">
    <property type="entry name" value="PTP"/>
</dbReference>
<dbReference type="SMART" id="SM00404">
    <property type="entry name" value="PTPc_motif"/>
    <property type="match status" value="1"/>
</dbReference>
<dbReference type="FunFam" id="3.90.190.10:FF:000027">
    <property type="entry name" value="Protein tyrosine phosphatase domain containing 1"/>
    <property type="match status" value="1"/>
</dbReference>
<dbReference type="PANTHER" id="PTHR23339">
    <property type="entry name" value="TYROSINE SPECIFIC PROTEIN PHOSPHATASE AND DUAL SPECIFICITY PROTEIN PHOSPHATASE"/>
    <property type="match status" value="1"/>
</dbReference>
<reference evidence="10" key="1">
    <citation type="submission" date="2021-01" db="EMBL/GenBank/DDBJ databases">
        <authorList>
            <person name="Zahm M."/>
            <person name="Roques C."/>
            <person name="Cabau C."/>
            <person name="Klopp C."/>
            <person name="Donnadieu C."/>
            <person name="Jouanno E."/>
            <person name="Lampietro C."/>
            <person name="Louis A."/>
            <person name="Herpin A."/>
            <person name="Echchiki A."/>
            <person name="Berthelot C."/>
            <person name="Parey E."/>
            <person name="Roest-Crollius H."/>
            <person name="Braasch I."/>
            <person name="Postlethwait J."/>
            <person name="Bobe J."/>
            <person name="Montfort J."/>
            <person name="Bouchez O."/>
            <person name="Begum T."/>
            <person name="Mejri S."/>
            <person name="Adams A."/>
            <person name="Chen W.-J."/>
            <person name="Guiguen Y."/>
        </authorList>
    </citation>
    <scope>NUCLEOTIDE SEQUENCE</scope>
    <source>
        <strain evidence="10">YG-15Mar2019-1</strain>
        <tissue evidence="10">Brain</tissue>
    </source>
</reference>
<evidence type="ECO:0000256" key="4">
    <source>
        <dbReference type="ARBA" id="ARBA00056295"/>
    </source>
</evidence>
<evidence type="ECO:0000313" key="10">
    <source>
        <dbReference type="EMBL" id="KAG7478085.1"/>
    </source>
</evidence>
<dbReference type="InterPro" id="IPR000387">
    <property type="entry name" value="Tyr_Pase_dom"/>
</dbReference>
<keyword evidence="11" id="KW-1185">Reference proteome</keyword>
<protein>
    <recommendedName>
        <fullName evidence="6">Protein tyrosine phosphatase domain-containing protein 1</fullName>
    </recommendedName>
</protein>
<dbReference type="AlphaFoldDB" id="A0A9D3TGN4"/>